<dbReference type="GO" id="GO:0009073">
    <property type="term" value="P:aromatic amino acid family biosynthetic process"/>
    <property type="evidence" value="ECO:0007669"/>
    <property type="project" value="InterPro"/>
</dbReference>
<evidence type="ECO:0000313" key="3">
    <source>
        <dbReference type="EMBL" id="SHO44470.1"/>
    </source>
</evidence>
<dbReference type="OrthoDB" id="9780456at2"/>
<dbReference type="SUPFAM" id="SSF51569">
    <property type="entry name" value="Aldolase"/>
    <property type="match status" value="1"/>
</dbReference>
<name>A0A1M7XZC0_9FIRM</name>
<reference evidence="3 4" key="1">
    <citation type="submission" date="2016-12" db="EMBL/GenBank/DDBJ databases">
        <authorList>
            <person name="Song W.-J."/>
            <person name="Kurnit D.M."/>
        </authorList>
    </citation>
    <scope>NUCLEOTIDE SEQUENCE [LARGE SCALE GENOMIC DNA]</scope>
    <source>
        <strain evidence="3 4">DSM 12503</strain>
    </source>
</reference>
<dbReference type="NCBIfam" id="NF006421">
    <property type="entry name" value="PRK08673.1"/>
    <property type="match status" value="1"/>
</dbReference>
<evidence type="ECO:0000313" key="4">
    <source>
        <dbReference type="Proteomes" id="UP000184612"/>
    </source>
</evidence>
<gene>
    <name evidence="3" type="ORF">SAMN02745217_00609</name>
</gene>
<dbReference type="Pfam" id="PF00793">
    <property type="entry name" value="DAHP_synth_1"/>
    <property type="match status" value="1"/>
</dbReference>
<dbReference type="PANTHER" id="PTHR43018:SF2">
    <property type="entry name" value="PHOSPHO-2-DEHYDRO-3-DEOXYHEPTONATE ALDOLASE"/>
    <property type="match status" value="1"/>
</dbReference>
<sequence length="280" mass="31024">MNAEECMFFYGGESLSELLLVKEKEEKREVLIQNVKVKNGNFVLFAGPCAVESKDQVEEIALRLKECGVDVLRGGTFKPRTSPYSFQGLEVDGMKYLHDAGKKAGIPVITEVVDEYSLNCALDYVDAVQIGARNMQNFSLLKKVGKLKIPVVLKRGFYCTINEWLNAAEYILSEGNQNLILCERGIRTISEETRNTMDISAIPVIKKISSLPIIVDPSHACGIREYVLPLSLAAVAVGADGLMIEVQINPEKAISDARQTIDIDELERIVDKTGKIRSIL</sequence>
<dbReference type="InterPro" id="IPR006268">
    <property type="entry name" value="DAHP_syn_2"/>
</dbReference>
<dbReference type="GO" id="GO:0016832">
    <property type="term" value="F:aldehyde-lyase activity"/>
    <property type="evidence" value="ECO:0007669"/>
    <property type="project" value="InterPro"/>
</dbReference>
<dbReference type="STRING" id="1121345.SAMN02745217_00609"/>
<proteinExistence type="predicted"/>
<dbReference type="EMBL" id="FRFD01000003">
    <property type="protein sequence ID" value="SHO44470.1"/>
    <property type="molecule type" value="Genomic_DNA"/>
</dbReference>
<dbReference type="AlphaFoldDB" id="A0A1M7XZC0"/>
<feature type="domain" description="DAHP synthetase I/KDSA" evidence="2">
    <location>
        <begin position="38"/>
        <end position="272"/>
    </location>
</feature>
<dbReference type="Proteomes" id="UP000184612">
    <property type="component" value="Unassembled WGS sequence"/>
</dbReference>
<keyword evidence="4" id="KW-1185">Reference proteome</keyword>
<evidence type="ECO:0000256" key="1">
    <source>
        <dbReference type="ARBA" id="ARBA00022679"/>
    </source>
</evidence>
<dbReference type="InterPro" id="IPR052899">
    <property type="entry name" value="Class-I_DAHP_synthase"/>
</dbReference>
<dbReference type="Gene3D" id="3.20.20.70">
    <property type="entry name" value="Aldolase class I"/>
    <property type="match status" value="1"/>
</dbReference>
<dbReference type="GO" id="GO:0016740">
    <property type="term" value="F:transferase activity"/>
    <property type="evidence" value="ECO:0007669"/>
    <property type="project" value="UniProtKB-KW"/>
</dbReference>
<dbReference type="PANTHER" id="PTHR43018">
    <property type="entry name" value="PHOSPHO-2-DEHYDRO-3-DEOXYHEPTONATE ALDOLASE"/>
    <property type="match status" value="1"/>
</dbReference>
<protein>
    <submittedName>
        <fullName evidence="3">3-deoxy-D-arabinoheptulosonate-7-phosphate synthase</fullName>
    </submittedName>
</protein>
<organism evidence="3 4">
    <name type="scientific">Anaerocolumna xylanovorans DSM 12503</name>
    <dbReference type="NCBI Taxonomy" id="1121345"/>
    <lineage>
        <taxon>Bacteria</taxon>
        <taxon>Bacillati</taxon>
        <taxon>Bacillota</taxon>
        <taxon>Clostridia</taxon>
        <taxon>Lachnospirales</taxon>
        <taxon>Lachnospiraceae</taxon>
        <taxon>Anaerocolumna</taxon>
    </lineage>
</organism>
<evidence type="ECO:0000259" key="2">
    <source>
        <dbReference type="Pfam" id="PF00793"/>
    </source>
</evidence>
<keyword evidence="1" id="KW-0808">Transferase</keyword>
<accession>A0A1M7XZC0</accession>
<dbReference type="NCBIfam" id="TIGR01361">
    <property type="entry name" value="DAHP_synth_Bsub"/>
    <property type="match status" value="1"/>
</dbReference>
<dbReference type="InterPro" id="IPR013785">
    <property type="entry name" value="Aldolase_TIM"/>
</dbReference>
<dbReference type="InterPro" id="IPR006218">
    <property type="entry name" value="DAHP1/KDSA"/>
</dbReference>
<dbReference type="NCBIfam" id="NF009239">
    <property type="entry name" value="PRK12595.1"/>
    <property type="match status" value="1"/>
</dbReference>